<keyword evidence="1 4" id="KW-0663">Pyridoxal phosphate</keyword>
<organism evidence="7 8">
    <name type="scientific">Pseudomonas lactucae</name>
    <dbReference type="NCBI Taxonomy" id="2813360"/>
    <lineage>
        <taxon>Bacteria</taxon>
        <taxon>Pseudomonadati</taxon>
        <taxon>Pseudomonadota</taxon>
        <taxon>Gammaproteobacteria</taxon>
        <taxon>Pseudomonadales</taxon>
        <taxon>Pseudomonadaceae</taxon>
        <taxon>Pseudomonas</taxon>
    </lineage>
</organism>
<proteinExistence type="inferred from homology"/>
<dbReference type="AlphaFoldDB" id="A0A9X1C3M5"/>
<evidence type="ECO:0000256" key="6">
    <source>
        <dbReference type="SAM" id="MobiDB-lite"/>
    </source>
</evidence>
<dbReference type="Proteomes" id="UP001154860">
    <property type="component" value="Unassembled WGS sequence"/>
</dbReference>
<dbReference type="GO" id="GO:0000271">
    <property type="term" value="P:polysaccharide biosynthetic process"/>
    <property type="evidence" value="ECO:0007669"/>
    <property type="project" value="TreeGrafter"/>
</dbReference>
<feature type="modified residue" description="N6-(pyridoxal phosphate)lysine" evidence="4">
    <location>
        <position position="202"/>
    </location>
</feature>
<gene>
    <name evidence="7" type="ORF">JWR99_06580</name>
</gene>
<dbReference type="InterPro" id="IPR000653">
    <property type="entry name" value="DegT/StrS_aminotransferase"/>
</dbReference>
<dbReference type="Gene3D" id="3.90.1150.10">
    <property type="entry name" value="Aspartate Aminotransferase, domain 1"/>
    <property type="match status" value="1"/>
</dbReference>
<dbReference type="InterPro" id="IPR015422">
    <property type="entry name" value="PyrdxlP-dep_Trfase_small"/>
</dbReference>
<comment type="similarity">
    <text evidence="2 5">Belongs to the DegT/DnrJ/EryC1 family.</text>
</comment>
<evidence type="ECO:0000256" key="5">
    <source>
        <dbReference type="RuleBase" id="RU004508"/>
    </source>
</evidence>
<evidence type="ECO:0000256" key="3">
    <source>
        <dbReference type="PIRSR" id="PIRSR000390-1"/>
    </source>
</evidence>
<dbReference type="Pfam" id="PF01041">
    <property type="entry name" value="DegT_DnrJ_EryC1"/>
    <property type="match status" value="1"/>
</dbReference>
<reference evidence="7 8" key="1">
    <citation type="journal article" date="2021" name="Int. J. Syst. Evol. Microbiol.">
        <title>Pseudomonas lactucae sp. nov., a pathogen causing bacterial rot of lettuce in Japan.</title>
        <authorList>
            <person name="Sawada H."/>
            <person name="Fujikawa T."/>
            <person name="Satou M."/>
        </authorList>
    </citation>
    <scope>NUCLEOTIDE SEQUENCE [LARGE SCALE GENOMIC DNA]</scope>
    <source>
        <strain evidence="7 8">MAFF 301381</strain>
    </source>
</reference>
<reference evidence="7 8" key="2">
    <citation type="journal article" date="2023" name="Plant Pathol.">
        <title>Dismantling and reorganizing Pseudomonas marginalis sensu#lato.</title>
        <authorList>
            <person name="Sawada H."/>
            <person name="Fujikawa T."/>
            <person name="Satou M."/>
        </authorList>
    </citation>
    <scope>NUCLEOTIDE SEQUENCE [LARGE SCALE GENOMIC DNA]</scope>
    <source>
        <strain evidence="7 8">MAFF 301381</strain>
    </source>
</reference>
<evidence type="ECO:0000313" key="8">
    <source>
        <dbReference type="Proteomes" id="UP001154860"/>
    </source>
</evidence>
<dbReference type="SUPFAM" id="SSF53383">
    <property type="entry name" value="PLP-dependent transferases"/>
    <property type="match status" value="1"/>
</dbReference>
<evidence type="ECO:0000313" key="7">
    <source>
        <dbReference type="EMBL" id="MBN2975664.1"/>
    </source>
</evidence>
<sequence>MSRLAQHGGVPVRTQPWPQWPQSTAKTEQALLTVMRSGRWSVSGLETDGGPTWDRRFAEAFARYNGVGFCVPTVNGTNALMCAMQALGIGVGDEVIVPGLTWVACASAVLAVNAIPVIVDIDPLSLCLDPAAVEAAIGPRTRAIMAVHLYNAIADLDALLALAQRHRLDLIEDCAQAHGARWRGRRVGSVGTVGTFSMQNGKVLTSGEGGACICDDPHLAARIFRLHADGRRLRAEPALPGYMSLEEDGHGFARNACLSELQAAVLLSRLEDLDKENAQRAHQARALRGHLREIGGFTFQHSAPGTEATTLYHFPVRLEAPEFAGISAAKIAAALSAELGCWVHTPYPPMDEFGLLDPGSPPRLPAAPRVPEPLRNARAAHRQHVVLPHWLFLTDGDAMAQIADAFAKVKQHAGSLRAIEGEV</sequence>
<keyword evidence="7" id="KW-0032">Aminotransferase</keyword>
<dbReference type="PANTHER" id="PTHR30244:SF34">
    <property type="entry name" value="DTDP-4-AMINO-4,6-DIDEOXYGALACTOSE TRANSAMINASE"/>
    <property type="match status" value="1"/>
</dbReference>
<evidence type="ECO:0000256" key="1">
    <source>
        <dbReference type="ARBA" id="ARBA00022898"/>
    </source>
</evidence>
<feature type="region of interest" description="Disordered" evidence="6">
    <location>
        <begin position="1"/>
        <end position="21"/>
    </location>
</feature>
<evidence type="ECO:0000256" key="2">
    <source>
        <dbReference type="ARBA" id="ARBA00037999"/>
    </source>
</evidence>
<comment type="caution">
    <text evidence="7">The sequence shown here is derived from an EMBL/GenBank/DDBJ whole genome shotgun (WGS) entry which is preliminary data.</text>
</comment>
<dbReference type="GO" id="GO:0008483">
    <property type="term" value="F:transaminase activity"/>
    <property type="evidence" value="ECO:0007669"/>
    <property type="project" value="UniProtKB-KW"/>
</dbReference>
<protein>
    <submittedName>
        <fullName evidence="7">DegT/DnrJ/EryC1/StrS family aminotransferase</fullName>
    </submittedName>
</protein>
<accession>A0A9X1C3M5</accession>
<keyword evidence="8" id="KW-1185">Reference proteome</keyword>
<dbReference type="GO" id="GO:0030170">
    <property type="term" value="F:pyridoxal phosphate binding"/>
    <property type="evidence" value="ECO:0007669"/>
    <property type="project" value="TreeGrafter"/>
</dbReference>
<evidence type="ECO:0000256" key="4">
    <source>
        <dbReference type="PIRSR" id="PIRSR000390-2"/>
    </source>
</evidence>
<dbReference type="InterPro" id="IPR015424">
    <property type="entry name" value="PyrdxlP-dep_Trfase"/>
</dbReference>
<dbReference type="PIRSF" id="PIRSF000390">
    <property type="entry name" value="PLP_StrS"/>
    <property type="match status" value="1"/>
</dbReference>
<name>A0A9X1C3M5_9PSED</name>
<dbReference type="PANTHER" id="PTHR30244">
    <property type="entry name" value="TRANSAMINASE"/>
    <property type="match status" value="1"/>
</dbReference>
<dbReference type="Gene3D" id="3.40.640.10">
    <property type="entry name" value="Type I PLP-dependent aspartate aminotransferase-like (Major domain)"/>
    <property type="match status" value="1"/>
</dbReference>
<feature type="active site" description="Proton acceptor" evidence="3">
    <location>
        <position position="202"/>
    </location>
</feature>
<dbReference type="CDD" id="cd00616">
    <property type="entry name" value="AHBA_syn"/>
    <property type="match status" value="1"/>
</dbReference>
<dbReference type="EMBL" id="JAFHKJ010000026">
    <property type="protein sequence ID" value="MBN2975664.1"/>
    <property type="molecule type" value="Genomic_DNA"/>
</dbReference>
<dbReference type="RefSeq" id="WP_143480866.1">
    <property type="nucleotide sequence ID" value="NZ_JAFHKI010000138.1"/>
</dbReference>
<dbReference type="InterPro" id="IPR015421">
    <property type="entry name" value="PyrdxlP-dep_Trfase_major"/>
</dbReference>
<keyword evidence="7" id="KW-0808">Transferase</keyword>